<evidence type="ECO:0000313" key="2">
    <source>
        <dbReference type="EMBL" id="SVD84107.1"/>
    </source>
</evidence>
<gene>
    <name evidence="2" type="ORF">METZ01_LOCUS436961</name>
</gene>
<dbReference type="PROSITE" id="PS51257">
    <property type="entry name" value="PROKAR_LIPOPROTEIN"/>
    <property type="match status" value="1"/>
</dbReference>
<proteinExistence type="predicted"/>
<evidence type="ECO:0000259" key="1">
    <source>
        <dbReference type="Pfam" id="PF02169"/>
    </source>
</evidence>
<sequence>MQFRLAVTLVSLLILMMVSGCAGGLKSLGEEVTSKEITPPSSSPPDWVLGKGHPSFPQSKYLIGVGISDANAVSARESARSNLAKNLKVKIRSTMVDVSTTEETYIESVIETEVDTVVEGVEIKSGW</sequence>
<organism evidence="2">
    <name type="scientific">marine metagenome</name>
    <dbReference type="NCBI Taxonomy" id="408172"/>
    <lineage>
        <taxon>unclassified sequences</taxon>
        <taxon>metagenomes</taxon>
        <taxon>ecological metagenomes</taxon>
    </lineage>
</organism>
<feature type="non-terminal residue" evidence="2">
    <location>
        <position position="127"/>
    </location>
</feature>
<protein>
    <recommendedName>
        <fullName evidence="1">Lipoprotein LPP20-like domain-containing protein</fullName>
    </recommendedName>
</protein>
<feature type="domain" description="Lipoprotein LPP20-like" evidence="1">
    <location>
        <begin position="45"/>
        <end position="127"/>
    </location>
</feature>
<dbReference type="EMBL" id="UINC01176804">
    <property type="protein sequence ID" value="SVD84107.1"/>
    <property type="molecule type" value="Genomic_DNA"/>
</dbReference>
<dbReference type="Gene3D" id="3.10.28.20">
    <property type="entry name" value="Acetamidase/Formamidase-like domains"/>
    <property type="match status" value="1"/>
</dbReference>
<reference evidence="2" key="1">
    <citation type="submission" date="2018-05" db="EMBL/GenBank/DDBJ databases">
        <authorList>
            <person name="Lanie J.A."/>
            <person name="Ng W.-L."/>
            <person name="Kazmierczak K.M."/>
            <person name="Andrzejewski T.M."/>
            <person name="Davidsen T.M."/>
            <person name="Wayne K.J."/>
            <person name="Tettelin H."/>
            <person name="Glass J.I."/>
            <person name="Rusch D."/>
            <person name="Podicherti R."/>
            <person name="Tsui H.-C.T."/>
            <person name="Winkler M.E."/>
        </authorList>
    </citation>
    <scope>NUCLEOTIDE SEQUENCE</scope>
</reference>
<accession>A0A382YLB8</accession>
<dbReference type="Pfam" id="PF02169">
    <property type="entry name" value="LPP20"/>
    <property type="match status" value="1"/>
</dbReference>
<name>A0A382YLB8_9ZZZZ</name>
<dbReference type="InterPro" id="IPR024952">
    <property type="entry name" value="LPP20-like_dom"/>
</dbReference>
<dbReference type="AlphaFoldDB" id="A0A382YLB8"/>